<keyword evidence="2" id="KW-1185">Reference proteome</keyword>
<accession>A0A2P7B577</accession>
<dbReference type="AlphaFoldDB" id="A0A2P7B577"/>
<dbReference type="EMBL" id="PGGM01000012">
    <property type="protein sequence ID" value="PSH61627.1"/>
    <property type="molecule type" value="Genomic_DNA"/>
</dbReference>
<evidence type="ECO:0008006" key="3">
    <source>
        <dbReference type="Google" id="ProtNLM"/>
    </source>
</evidence>
<dbReference type="Proteomes" id="UP000241764">
    <property type="component" value="Unassembled WGS sequence"/>
</dbReference>
<evidence type="ECO:0000313" key="1">
    <source>
        <dbReference type="EMBL" id="PSH61627.1"/>
    </source>
</evidence>
<sequence length="101" mass="11251">MGVGLLCSQAKSIAASVNQRFDRLVFAARTPRRGVPPQGTAVRTLQHMLLRRDAGWQKPGDLPALVRTYQTLHQRDQICAYTMVAMKKCARHDGRAHGLLN</sequence>
<comment type="caution">
    <text evidence="1">The sequence shown here is derived from an EMBL/GenBank/DDBJ whole genome shotgun (WGS) entry which is preliminary data.</text>
</comment>
<gene>
    <name evidence="1" type="ORF">CU103_22740</name>
</gene>
<organism evidence="1 2">
    <name type="scientific">Phyllobacterium sophorae</name>
    <dbReference type="NCBI Taxonomy" id="1520277"/>
    <lineage>
        <taxon>Bacteria</taxon>
        <taxon>Pseudomonadati</taxon>
        <taxon>Pseudomonadota</taxon>
        <taxon>Alphaproteobacteria</taxon>
        <taxon>Hyphomicrobiales</taxon>
        <taxon>Phyllobacteriaceae</taxon>
        <taxon>Phyllobacterium</taxon>
    </lineage>
</organism>
<reference evidence="2" key="1">
    <citation type="submission" date="2017-11" db="EMBL/GenBank/DDBJ databases">
        <authorList>
            <person name="Kuznetsova I."/>
            <person name="Sazanova A."/>
            <person name="Chirak E."/>
            <person name="Safronova V."/>
            <person name="Willems A."/>
        </authorList>
    </citation>
    <scope>NUCLEOTIDE SEQUENCE [LARGE SCALE GENOMIC DNA]</scope>
    <source>
        <strain evidence="2">CCBAU 03422</strain>
    </source>
</reference>
<proteinExistence type="predicted"/>
<evidence type="ECO:0000313" key="2">
    <source>
        <dbReference type="Proteomes" id="UP000241764"/>
    </source>
</evidence>
<protein>
    <recommendedName>
        <fullName evidence="3">Transposase</fullName>
    </recommendedName>
</protein>
<name>A0A2P7B577_9HYPH</name>